<reference evidence="1 2" key="1">
    <citation type="submission" date="2022-06" db="EMBL/GenBank/DDBJ databases">
        <authorList>
            <person name="Jeon C.O."/>
        </authorList>
    </citation>
    <scope>NUCLEOTIDE SEQUENCE [LARGE SCALE GENOMIC DNA]</scope>
    <source>
        <strain evidence="1 2">KCTC 13943</strain>
    </source>
</reference>
<organism evidence="1 2">
    <name type="scientific">Neobacillus pocheonensis</name>
    <dbReference type="NCBI Taxonomy" id="363869"/>
    <lineage>
        <taxon>Bacteria</taxon>
        <taxon>Bacillati</taxon>
        <taxon>Bacillota</taxon>
        <taxon>Bacilli</taxon>
        <taxon>Bacillales</taxon>
        <taxon>Bacillaceae</taxon>
        <taxon>Neobacillus</taxon>
    </lineage>
</organism>
<evidence type="ECO:0000313" key="1">
    <source>
        <dbReference type="EMBL" id="MCM2533877.1"/>
    </source>
</evidence>
<protein>
    <submittedName>
        <fullName evidence="1">Uncharacterized protein</fullName>
    </submittedName>
</protein>
<sequence>MLGNKKDERMLKQIKNSFTVEFWSNPESIHQNVEQPQNQLAINNRYGDRTWQIGFSEAGICFSVGLNGITVYEQYGENLDTILEYETSIHDLTHIAVVYADKRPTFL</sequence>
<keyword evidence="2" id="KW-1185">Reference proteome</keyword>
<evidence type="ECO:0000313" key="2">
    <source>
        <dbReference type="Proteomes" id="UP001523262"/>
    </source>
</evidence>
<dbReference type="EMBL" id="JAMQCR010000001">
    <property type="protein sequence ID" value="MCM2533877.1"/>
    <property type="molecule type" value="Genomic_DNA"/>
</dbReference>
<dbReference type="SUPFAM" id="SSF49899">
    <property type="entry name" value="Concanavalin A-like lectins/glucanases"/>
    <property type="match status" value="1"/>
</dbReference>
<dbReference type="InterPro" id="IPR013320">
    <property type="entry name" value="ConA-like_dom_sf"/>
</dbReference>
<proteinExistence type="predicted"/>
<accession>A0ABT0WC30</accession>
<name>A0ABT0WC30_9BACI</name>
<comment type="caution">
    <text evidence="1">The sequence shown here is derived from an EMBL/GenBank/DDBJ whole genome shotgun (WGS) entry which is preliminary data.</text>
</comment>
<dbReference type="Proteomes" id="UP001523262">
    <property type="component" value="Unassembled WGS sequence"/>
</dbReference>
<gene>
    <name evidence="1" type="ORF">NDK43_17760</name>
</gene>
<dbReference type="Gene3D" id="2.60.120.200">
    <property type="match status" value="1"/>
</dbReference>